<dbReference type="EMBL" id="SJPJ01000001">
    <property type="protein sequence ID" value="TWT84276.1"/>
    <property type="molecule type" value="Genomic_DNA"/>
</dbReference>
<evidence type="ECO:0000256" key="1">
    <source>
        <dbReference type="ARBA" id="ARBA00001913"/>
    </source>
</evidence>
<evidence type="ECO:0000256" key="5">
    <source>
        <dbReference type="ARBA" id="ARBA00022801"/>
    </source>
</evidence>
<dbReference type="PANTHER" id="PTHR45953:SF1">
    <property type="entry name" value="IDURONATE 2-SULFATASE"/>
    <property type="match status" value="1"/>
</dbReference>
<sequence length="481" mass="54363">MATTNSRNVKTRMILLTIASSIRDRVSTTTRFTLLLALCFCLGGFKAASADDGARPNVLFIAVDDLNAWVTHLGRNPQARTPNIDRLAKMGTTFSRSYCAVPACNPARNALMTGQRPWTTACYMNGDPWKKHTSEGFGLSNQFKKAGYHVAGAGKIYHSQTYFESEWSEYLDPKSYSLNGPGVKKDEGYHVPLPHDLKDDDLGDWHVVDWCIEQLHKQRDKPLFLACGLYKPHLPFAVPRKYYDMFPRDQIQLPPHREDDLDDIPPAGVKMAKSNGDHAKFLKSGRWKDAIQSYLATCAYTDMNIGRLLDGLEKSSYADNTIIVLWGDHGWSFGEKSHWRKFALWEEPTRAPLIWVAPGVTQAGTVCERSVDFMTIYPTLCELAGIDIPSHVEGPSAITLLHDPTTAWNHPAITTHGYKNHTVRTETHRYIQYADGSEELYDHTNDPYEWTNIASKPASVMEIEKLRKHLPTRNAQPRKKK</sequence>
<dbReference type="InterPro" id="IPR000917">
    <property type="entry name" value="Sulfatase_N"/>
</dbReference>
<keyword evidence="4" id="KW-0732">Signal</keyword>
<dbReference type="CDD" id="cd16030">
    <property type="entry name" value="iduronate-2-sulfatase"/>
    <property type="match status" value="1"/>
</dbReference>
<reference evidence="8 9" key="1">
    <citation type="submission" date="2019-02" db="EMBL/GenBank/DDBJ databases">
        <title>Deep-cultivation of Planctomycetes and their phenomic and genomic characterization uncovers novel biology.</title>
        <authorList>
            <person name="Wiegand S."/>
            <person name="Jogler M."/>
            <person name="Boedeker C."/>
            <person name="Pinto D."/>
            <person name="Vollmers J."/>
            <person name="Rivas-Marin E."/>
            <person name="Kohn T."/>
            <person name="Peeters S.H."/>
            <person name="Heuer A."/>
            <person name="Rast P."/>
            <person name="Oberbeckmann S."/>
            <person name="Bunk B."/>
            <person name="Jeske O."/>
            <person name="Meyerdierks A."/>
            <person name="Storesund J.E."/>
            <person name="Kallscheuer N."/>
            <person name="Luecker S."/>
            <person name="Lage O.M."/>
            <person name="Pohl T."/>
            <person name="Merkel B.J."/>
            <person name="Hornburger P."/>
            <person name="Mueller R.-W."/>
            <person name="Bruemmer F."/>
            <person name="Labrenz M."/>
            <person name="Spormann A.M."/>
            <person name="Op Den Camp H."/>
            <person name="Overmann J."/>
            <person name="Amann R."/>
            <person name="Jetten M.S.M."/>
            <person name="Mascher T."/>
            <person name="Medema M.H."/>
            <person name="Devos D.P."/>
            <person name="Kaster A.-K."/>
            <person name="Ovreas L."/>
            <person name="Rohde M."/>
            <person name="Galperin M.Y."/>
            <person name="Jogler C."/>
        </authorList>
    </citation>
    <scope>NUCLEOTIDE SEQUENCE [LARGE SCALE GENOMIC DNA]</scope>
    <source>
        <strain evidence="8 9">CA13</strain>
    </source>
</reference>
<dbReference type="GO" id="GO:0046872">
    <property type="term" value="F:metal ion binding"/>
    <property type="evidence" value="ECO:0007669"/>
    <property type="project" value="UniProtKB-KW"/>
</dbReference>
<name>A0A5C5ZAW0_9BACT</name>
<dbReference type="Gene3D" id="3.40.720.10">
    <property type="entry name" value="Alkaline Phosphatase, subunit A"/>
    <property type="match status" value="1"/>
</dbReference>
<gene>
    <name evidence="8" type="ORF">CA13_57530</name>
</gene>
<evidence type="ECO:0000313" key="9">
    <source>
        <dbReference type="Proteomes" id="UP000315010"/>
    </source>
</evidence>
<dbReference type="GO" id="GO:0004423">
    <property type="term" value="F:iduronate-2-sulfatase activity"/>
    <property type="evidence" value="ECO:0007669"/>
    <property type="project" value="InterPro"/>
</dbReference>
<protein>
    <submittedName>
        <fullName evidence="8">Arylsulfatase</fullName>
        <ecNumber evidence="8">3.1.6.1</ecNumber>
    </submittedName>
</protein>
<evidence type="ECO:0000259" key="7">
    <source>
        <dbReference type="Pfam" id="PF00884"/>
    </source>
</evidence>
<comment type="cofactor">
    <cofactor evidence="1">
        <name>Ca(2+)</name>
        <dbReference type="ChEBI" id="CHEBI:29108"/>
    </cofactor>
</comment>
<dbReference type="PANTHER" id="PTHR45953">
    <property type="entry name" value="IDURONATE 2-SULFATASE"/>
    <property type="match status" value="1"/>
</dbReference>
<dbReference type="SUPFAM" id="SSF53649">
    <property type="entry name" value="Alkaline phosphatase-like"/>
    <property type="match status" value="1"/>
</dbReference>
<accession>A0A5C5ZAW0</accession>
<feature type="domain" description="Sulfatase N-terminal" evidence="7">
    <location>
        <begin position="56"/>
        <end position="386"/>
    </location>
</feature>
<comment type="caution">
    <text evidence="8">The sequence shown here is derived from an EMBL/GenBank/DDBJ whole genome shotgun (WGS) entry which is preliminary data.</text>
</comment>
<proteinExistence type="inferred from homology"/>
<dbReference type="EC" id="3.1.6.1" evidence="8"/>
<keyword evidence="5 8" id="KW-0378">Hydrolase</keyword>
<comment type="similarity">
    <text evidence="2">Belongs to the sulfatase family.</text>
</comment>
<organism evidence="8 9">
    <name type="scientific">Novipirellula herctigrandis</name>
    <dbReference type="NCBI Taxonomy" id="2527986"/>
    <lineage>
        <taxon>Bacteria</taxon>
        <taxon>Pseudomonadati</taxon>
        <taxon>Planctomycetota</taxon>
        <taxon>Planctomycetia</taxon>
        <taxon>Pirellulales</taxon>
        <taxon>Pirellulaceae</taxon>
        <taxon>Novipirellula</taxon>
    </lineage>
</organism>
<keyword evidence="6" id="KW-0106">Calcium</keyword>
<dbReference type="GO" id="GO:0005737">
    <property type="term" value="C:cytoplasm"/>
    <property type="evidence" value="ECO:0007669"/>
    <property type="project" value="TreeGrafter"/>
</dbReference>
<dbReference type="InterPro" id="IPR017850">
    <property type="entry name" value="Alkaline_phosphatase_core_sf"/>
</dbReference>
<keyword evidence="9" id="KW-1185">Reference proteome</keyword>
<dbReference type="AlphaFoldDB" id="A0A5C5ZAW0"/>
<evidence type="ECO:0000256" key="2">
    <source>
        <dbReference type="ARBA" id="ARBA00008779"/>
    </source>
</evidence>
<evidence type="ECO:0000313" key="8">
    <source>
        <dbReference type="EMBL" id="TWT84276.1"/>
    </source>
</evidence>
<evidence type="ECO:0000256" key="6">
    <source>
        <dbReference type="ARBA" id="ARBA00022837"/>
    </source>
</evidence>
<dbReference type="Pfam" id="PF00884">
    <property type="entry name" value="Sulfatase"/>
    <property type="match status" value="1"/>
</dbReference>
<dbReference type="Proteomes" id="UP000315010">
    <property type="component" value="Unassembled WGS sequence"/>
</dbReference>
<dbReference type="InterPro" id="IPR035874">
    <property type="entry name" value="IDS"/>
</dbReference>
<evidence type="ECO:0000256" key="3">
    <source>
        <dbReference type="ARBA" id="ARBA00022723"/>
    </source>
</evidence>
<keyword evidence="3" id="KW-0479">Metal-binding</keyword>
<dbReference type="GO" id="GO:0004065">
    <property type="term" value="F:arylsulfatase activity"/>
    <property type="evidence" value="ECO:0007669"/>
    <property type="project" value="UniProtKB-EC"/>
</dbReference>
<evidence type="ECO:0000256" key="4">
    <source>
        <dbReference type="ARBA" id="ARBA00022729"/>
    </source>
</evidence>